<accession>A0A919P4G9</accession>
<evidence type="ECO:0000256" key="2">
    <source>
        <dbReference type="SAM" id="Phobius"/>
    </source>
</evidence>
<feature type="compositionally biased region" description="Acidic residues" evidence="1">
    <location>
        <begin position="1"/>
        <end position="10"/>
    </location>
</feature>
<protein>
    <recommendedName>
        <fullName evidence="3">Pyrrolo-quinoline quinone repeat domain-containing protein</fullName>
    </recommendedName>
</protein>
<dbReference type="EMBL" id="BONK01000012">
    <property type="protein sequence ID" value="GIG22540.1"/>
    <property type="molecule type" value="Genomic_DNA"/>
</dbReference>
<dbReference type="InterPro" id="IPR002372">
    <property type="entry name" value="PQQ_rpt_dom"/>
</dbReference>
<keyword evidence="2" id="KW-1133">Transmembrane helix</keyword>
<gene>
    <name evidence="4" type="ORF">Cch01nite_32640</name>
</gene>
<sequence length="462" mass="47864">MREVDLDELEAPAAHGPAPRPARRRLSWRWTVTAAVVVVATLVMLQTAVDARRQLAEDHQPRAVRTVPPPERALAVLWKLDGAAARAVRVGTELVGATVEDGVVEVVGIDPATGARTWTVSAPTPGGLDTDGAECAPLGASGRAVCVGTSQVITTTRPSPVVVVDTTTWTLVGAWTSELRAWREVGDLVVTAAPEEDGSTVGWTLTAHDTSGAVVWTTRTSRAPVEAPDVTSDANPLFGHLEGADEWVAIADRGHAWVVGADGTVLADQALPTGFVGATRSGALAVSEHDPDGSIRSSVRLGGGVVEIPGFAVAADPDDGSAPGVDLYGDNQGARSSLVARDAGTGEKLWLDVDAGAFAVHDGVVLVTGSDVVSAYDAVDGTRLWQTRLAGVYQLTLDGDVVVAVAPQNLTVVGLDLRTGRALWKGDARDADPTGGATDGLFLSTWQGLLSVGFGDDEWVIG</sequence>
<evidence type="ECO:0000256" key="1">
    <source>
        <dbReference type="SAM" id="MobiDB-lite"/>
    </source>
</evidence>
<keyword evidence="2" id="KW-0812">Transmembrane</keyword>
<evidence type="ECO:0000313" key="5">
    <source>
        <dbReference type="Proteomes" id="UP000632740"/>
    </source>
</evidence>
<keyword evidence="2" id="KW-0472">Membrane</keyword>
<proteinExistence type="predicted"/>
<dbReference type="InterPro" id="IPR015943">
    <property type="entry name" value="WD40/YVTN_repeat-like_dom_sf"/>
</dbReference>
<dbReference type="Pfam" id="PF13360">
    <property type="entry name" value="PQQ_2"/>
    <property type="match status" value="1"/>
</dbReference>
<dbReference type="SUPFAM" id="SSF50998">
    <property type="entry name" value="Quinoprotein alcohol dehydrogenase-like"/>
    <property type="match status" value="2"/>
</dbReference>
<name>A0A919P4G9_9CELL</name>
<dbReference type="PANTHER" id="PTHR34512:SF30">
    <property type="entry name" value="OUTER MEMBRANE PROTEIN ASSEMBLY FACTOR BAMB"/>
    <property type="match status" value="1"/>
</dbReference>
<feature type="domain" description="Pyrrolo-quinoline quinone repeat" evidence="3">
    <location>
        <begin position="335"/>
        <end position="438"/>
    </location>
</feature>
<organism evidence="4 5">
    <name type="scientific">Cellulomonas chitinilytica</name>
    <dbReference type="NCBI Taxonomy" id="398759"/>
    <lineage>
        <taxon>Bacteria</taxon>
        <taxon>Bacillati</taxon>
        <taxon>Actinomycetota</taxon>
        <taxon>Actinomycetes</taxon>
        <taxon>Micrococcales</taxon>
        <taxon>Cellulomonadaceae</taxon>
        <taxon>Cellulomonas</taxon>
    </lineage>
</organism>
<evidence type="ECO:0000313" key="4">
    <source>
        <dbReference type="EMBL" id="GIG22540.1"/>
    </source>
</evidence>
<feature type="transmembrane region" description="Helical" evidence="2">
    <location>
        <begin position="30"/>
        <end position="49"/>
    </location>
</feature>
<dbReference type="Proteomes" id="UP000632740">
    <property type="component" value="Unassembled WGS sequence"/>
</dbReference>
<dbReference type="Gene3D" id="2.130.10.10">
    <property type="entry name" value="YVTN repeat-like/Quinoprotein amine dehydrogenase"/>
    <property type="match status" value="1"/>
</dbReference>
<dbReference type="PANTHER" id="PTHR34512">
    <property type="entry name" value="CELL SURFACE PROTEIN"/>
    <property type="match status" value="1"/>
</dbReference>
<feature type="region of interest" description="Disordered" evidence="1">
    <location>
        <begin position="1"/>
        <end position="22"/>
    </location>
</feature>
<dbReference type="InterPro" id="IPR011047">
    <property type="entry name" value="Quinoprotein_ADH-like_sf"/>
</dbReference>
<dbReference type="AlphaFoldDB" id="A0A919P4G9"/>
<comment type="caution">
    <text evidence="4">The sequence shown here is derived from an EMBL/GenBank/DDBJ whole genome shotgun (WGS) entry which is preliminary data.</text>
</comment>
<keyword evidence="5" id="KW-1185">Reference proteome</keyword>
<reference evidence="4" key="1">
    <citation type="submission" date="2021-01" db="EMBL/GenBank/DDBJ databases">
        <title>Whole genome shotgun sequence of Cellulomonas chitinilytica NBRC 110799.</title>
        <authorList>
            <person name="Komaki H."/>
            <person name="Tamura T."/>
        </authorList>
    </citation>
    <scope>NUCLEOTIDE SEQUENCE</scope>
    <source>
        <strain evidence="4">NBRC 110799</strain>
    </source>
</reference>
<evidence type="ECO:0000259" key="3">
    <source>
        <dbReference type="Pfam" id="PF13360"/>
    </source>
</evidence>